<accession>A0A1E3QXL1</accession>
<dbReference type="PROSITE" id="PS50181">
    <property type="entry name" value="FBOX"/>
    <property type="match status" value="1"/>
</dbReference>
<dbReference type="Pfam" id="PF12937">
    <property type="entry name" value="F-box-like"/>
    <property type="match status" value="1"/>
</dbReference>
<reference evidence="3" key="1">
    <citation type="submission" date="2016-05" db="EMBL/GenBank/DDBJ databases">
        <title>Comparative genomics of biotechnologically important yeasts.</title>
        <authorList>
            <consortium name="DOE Joint Genome Institute"/>
            <person name="Riley R."/>
            <person name="Haridas S."/>
            <person name="Wolfe K.H."/>
            <person name="Lopes M.R."/>
            <person name="Hittinger C.T."/>
            <person name="Goker M."/>
            <person name="Salamov A."/>
            <person name="Wisecaver J."/>
            <person name="Long T.M."/>
            <person name="Aerts A.L."/>
            <person name="Barry K."/>
            <person name="Choi C."/>
            <person name="Clum A."/>
            <person name="Coughlan A.Y."/>
            <person name="Deshpande S."/>
            <person name="Douglass A.P."/>
            <person name="Hanson S.J."/>
            <person name="Klenk H.-P."/>
            <person name="Labutti K."/>
            <person name="Lapidus A."/>
            <person name="Lindquist E."/>
            <person name="Lipzen A."/>
            <person name="Meier-Kolthoff J.P."/>
            <person name="Ohm R.A."/>
            <person name="Otillar R.P."/>
            <person name="Pangilinan J."/>
            <person name="Peng Y."/>
            <person name="Rokas A."/>
            <person name="Rosa C.A."/>
            <person name="Scheuner C."/>
            <person name="Sibirny A.A."/>
            <person name="Slot J.C."/>
            <person name="Stielow J.B."/>
            <person name="Sun H."/>
            <person name="Kurtzman C.P."/>
            <person name="Blackwell M."/>
            <person name="Grigoriev I.V."/>
            <person name="Jeffries T.W."/>
        </authorList>
    </citation>
    <scope>NUCLEOTIDE SEQUENCE [LARGE SCALE GENOMIC DNA]</scope>
    <source>
        <strain evidence="3">NRRL Y-12698</strain>
    </source>
</reference>
<feature type="domain" description="F-box" evidence="1">
    <location>
        <begin position="18"/>
        <end position="63"/>
    </location>
</feature>
<dbReference type="InterPro" id="IPR036047">
    <property type="entry name" value="F-box-like_dom_sf"/>
</dbReference>
<dbReference type="AlphaFoldDB" id="A0A1E3QXL1"/>
<dbReference type="GeneID" id="30150047"/>
<dbReference type="InterPro" id="IPR001810">
    <property type="entry name" value="F-box_dom"/>
</dbReference>
<dbReference type="Proteomes" id="UP000094336">
    <property type="component" value="Unassembled WGS sequence"/>
</dbReference>
<protein>
    <recommendedName>
        <fullName evidence="1">F-box domain-containing protein</fullName>
    </recommendedName>
</protein>
<evidence type="ECO:0000313" key="3">
    <source>
        <dbReference type="Proteomes" id="UP000094336"/>
    </source>
</evidence>
<keyword evidence="3" id="KW-1185">Reference proteome</keyword>
<dbReference type="EMBL" id="KV454426">
    <property type="protein sequence ID" value="ODQ82351.1"/>
    <property type="molecule type" value="Genomic_DNA"/>
</dbReference>
<sequence length="642" mass="75229">MGISNRRQKQDARVTERKTLFLDLPEHIITYIVDCCRQREVCQLSLTCKNLNQVATNKLYRHLYFIELNRRIPTQRGQSSSRYEVYHDRDRHEHLRQKWTTVLLSYGHDLYSFAESETQAHRLLRSLKENRRLFLKIKFIYTTDFQFLMFNFKTCFTNEYHSGYRKLQIFSKIQFISVDSLAHIFDLVCHPGGDSLGRGLVHSSVSGGVSLCATNHETKFIQSFGHHRFINKPMWPPQLKELMILYNSTEMIEFPIPPSFLKILQQQIRKLSILSMHKLGLKVFEKLASMVAAGDTQKLWLDAFAISHVHGNSRCLKTSFLEDIFHYEAEKEMSLDFSLLDTMIDVPELQELELRIGCNHCYKREEFDENPECLCIESFFKDLGVALTKDPNKLERLAVMKVCDNVVYNTTGLATFKESLISIFQPSICSNLKYLYLNLNCDCYHCQLTKLKLNLLTRHDETIEVSLYGRNQIVDFAERIFDHFSIILSVIKASDFHKNHHPDFTGSYNEYTDYTPHAYSKSYTSKASNGDVITLHNIFRHHEVEQMFPYKHPKCYCKKNDLRLIITMLVHELRHDVEYFVDKLPKLKVLILNEIYFEVQSYFDELIGETVKFGEAVCDNYYDFSKPETSRFSLNSDSLNSV</sequence>
<dbReference type="RefSeq" id="XP_018987679.1">
    <property type="nucleotide sequence ID" value="XM_019132194.1"/>
</dbReference>
<evidence type="ECO:0000313" key="2">
    <source>
        <dbReference type="EMBL" id="ODQ82351.1"/>
    </source>
</evidence>
<dbReference type="SUPFAM" id="SSF81383">
    <property type="entry name" value="F-box domain"/>
    <property type="match status" value="1"/>
</dbReference>
<dbReference type="CDD" id="cd09917">
    <property type="entry name" value="F-box_SF"/>
    <property type="match status" value="1"/>
</dbReference>
<organism evidence="2 3">
    <name type="scientific">Babjeviella inositovora NRRL Y-12698</name>
    <dbReference type="NCBI Taxonomy" id="984486"/>
    <lineage>
        <taxon>Eukaryota</taxon>
        <taxon>Fungi</taxon>
        <taxon>Dikarya</taxon>
        <taxon>Ascomycota</taxon>
        <taxon>Saccharomycotina</taxon>
        <taxon>Pichiomycetes</taxon>
        <taxon>Serinales incertae sedis</taxon>
        <taxon>Babjeviella</taxon>
    </lineage>
</organism>
<dbReference type="OrthoDB" id="4006288at2759"/>
<evidence type="ECO:0000259" key="1">
    <source>
        <dbReference type="PROSITE" id="PS50181"/>
    </source>
</evidence>
<gene>
    <name evidence="2" type="ORF">BABINDRAFT_5335</name>
</gene>
<proteinExistence type="predicted"/>
<name>A0A1E3QXL1_9ASCO</name>